<gene>
    <name evidence="3" type="ORF">VITISV_021887</name>
</gene>
<feature type="region of interest" description="Disordered" evidence="1">
    <location>
        <begin position="297"/>
        <end position="347"/>
    </location>
</feature>
<feature type="region of interest" description="Disordered" evidence="1">
    <location>
        <begin position="233"/>
        <end position="259"/>
    </location>
</feature>
<dbReference type="Pfam" id="PF14223">
    <property type="entry name" value="Retrotran_gag_2"/>
    <property type="match status" value="1"/>
</dbReference>
<accession>A5CBD3</accession>
<feature type="compositionally biased region" description="Polar residues" evidence="1">
    <location>
        <begin position="336"/>
        <end position="347"/>
    </location>
</feature>
<evidence type="ECO:0000256" key="1">
    <source>
        <dbReference type="SAM" id="MobiDB-lite"/>
    </source>
</evidence>
<dbReference type="PANTHER" id="PTHR47481">
    <property type="match status" value="1"/>
</dbReference>
<organism evidence="3">
    <name type="scientific">Vitis vinifera</name>
    <name type="common">Grape</name>
    <dbReference type="NCBI Taxonomy" id="29760"/>
    <lineage>
        <taxon>Eukaryota</taxon>
        <taxon>Viridiplantae</taxon>
        <taxon>Streptophyta</taxon>
        <taxon>Embryophyta</taxon>
        <taxon>Tracheophyta</taxon>
        <taxon>Spermatophyta</taxon>
        <taxon>Magnoliopsida</taxon>
        <taxon>eudicotyledons</taxon>
        <taxon>Gunneridae</taxon>
        <taxon>Pentapetalae</taxon>
        <taxon>rosids</taxon>
        <taxon>Vitales</taxon>
        <taxon>Vitaceae</taxon>
        <taxon>Viteae</taxon>
        <taxon>Vitis</taxon>
    </lineage>
</organism>
<proteinExistence type="predicted"/>
<feature type="compositionally biased region" description="Low complexity" evidence="1">
    <location>
        <begin position="297"/>
        <end position="311"/>
    </location>
</feature>
<dbReference type="InterPro" id="IPR043502">
    <property type="entry name" value="DNA/RNA_pol_sf"/>
</dbReference>
<dbReference type="PANTHER" id="PTHR47481:SF22">
    <property type="entry name" value="RETROTRANSPOSON GAG DOMAIN-CONTAINING PROTEIN"/>
    <property type="match status" value="1"/>
</dbReference>
<dbReference type="Pfam" id="PF07727">
    <property type="entry name" value="RVT_2"/>
    <property type="match status" value="1"/>
</dbReference>
<protein>
    <recommendedName>
        <fullName evidence="2">Reverse transcriptase Ty1/copia-type domain-containing protein</fullName>
    </recommendedName>
</protein>
<dbReference type="EMBL" id="AM488980">
    <property type="protein sequence ID" value="CAN77775.1"/>
    <property type="molecule type" value="Genomic_DNA"/>
</dbReference>
<feature type="domain" description="Reverse transcriptase Ty1/copia-type" evidence="2">
    <location>
        <begin position="423"/>
        <end position="543"/>
    </location>
</feature>
<reference evidence="3" key="1">
    <citation type="journal article" date="2007" name="PLoS ONE">
        <title>The first genome sequence of an elite grapevine cultivar (Pinot noir Vitis vinifera L.): coping with a highly heterozygous genome.</title>
        <authorList>
            <person name="Velasco R."/>
            <person name="Zharkikh A."/>
            <person name="Troggio M."/>
            <person name="Cartwright D.A."/>
            <person name="Cestaro A."/>
            <person name="Pruss D."/>
            <person name="Pindo M."/>
            <person name="FitzGerald L.M."/>
            <person name="Vezzulli S."/>
            <person name="Reid J."/>
            <person name="Malacarne G."/>
            <person name="Iliev D."/>
            <person name="Coppola G."/>
            <person name="Wardell B."/>
            <person name="Micheletti D."/>
            <person name="Macalma T."/>
            <person name="Facci M."/>
            <person name="Mitchell J.T."/>
            <person name="Perazzolli M."/>
            <person name="Eldredge G."/>
            <person name="Gatto P."/>
            <person name="Oyzerski R."/>
            <person name="Moretto M."/>
            <person name="Gutin N."/>
            <person name="Stefanini M."/>
            <person name="Chen Y."/>
            <person name="Segala C."/>
            <person name="Davenport C."/>
            <person name="Dematte L."/>
            <person name="Mraz A."/>
            <person name="Battilana J."/>
            <person name="Stormo K."/>
            <person name="Costa F."/>
            <person name="Tao Q."/>
            <person name="Si-Ammour A."/>
            <person name="Harkins T."/>
            <person name="Lackey A."/>
            <person name="Perbost C."/>
            <person name="Taillon B."/>
            <person name="Stella A."/>
            <person name="Solovyev V."/>
            <person name="Fawcett J.A."/>
            <person name="Sterck L."/>
            <person name="Vandepoele K."/>
            <person name="Grando S.M."/>
            <person name="Toppo S."/>
            <person name="Moser C."/>
            <person name="Lanchbury J."/>
            <person name="Bogden R."/>
            <person name="Skolnick M."/>
            <person name="Sgaramella V."/>
            <person name="Bhatnagar S.K."/>
            <person name="Fontana P."/>
            <person name="Gutin A."/>
            <person name="Van de Peer Y."/>
            <person name="Salamini F."/>
            <person name="Viola R."/>
        </authorList>
    </citation>
    <scope>NUCLEOTIDE SEQUENCE</scope>
</reference>
<dbReference type="InterPro" id="IPR013103">
    <property type="entry name" value="RVT_2"/>
</dbReference>
<dbReference type="CDD" id="cd09272">
    <property type="entry name" value="RNase_HI_RT_Ty1"/>
    <property type="match status" value="1"/>
</dbReference>
<evidence type="ECO:0000313" key="3">
    <source>
        <dbReference type="EMBL" id="CAN77775.1"/>
    </source>
</evidence>
<feature type="compositionally biased region" description="Polar residues" evidence="1">
    <location>
        <begin position="234"/>
        <end position="250"/>
    </location>
</feature>
<name>A5CBD3_VITVI</name>
<dbReference type="SUPFAM" id="SSF56672">
    <property type="entry name" value="DNA/RNA polymerases"/>
    <property type="match status" value="1"/>
</dbReference>
<evidence type="ECO:0000259" key="2">
    <source>
        <dbReference type="Pfam" id="PF07727"/>
    </source>
</evidence>
<dbReference type="AlphaFoldDB" id="A5CBD3"/>
<sequence>MSKIVTDHIDFSAPEMSSQGLQSPKKNSLEVSSILTGQISSMLHPISVKLERNNYTIWRSQVLPAARAHRLDQILIEYDQWVILDQFLLSWILASIFEAMYGHVVNCQTSTEVWSVLEKLFVSDSKARTLQLRFMLQSLKKGALSINDYVLKMRNIADMLSTSGKPVPYEDLILYILGGLGPEFETIVVNITSRSEAISLQEVHYLLQSHEIRLEQLSVASVIDVPPAAHTITGGVQNSNTNDGQFRGSSNRNFRPRNVRNPQTSRIVYQLCGKMGHTAMKCFHHFDVYFQSPPRAQNQQFSSLHQSQQPQLQPPPLQPQMQPQYYSTGPLVPSRPIQNSHQQHDSTNTSHHAYIVTPDLDSNTSWFFVSGATHHMTTDSNTLDVSDHYFGTDFSEDTNVFLPHLATTPSTINKQPATPSIGYSLQAPRAWFHKLREALHTWGFISSTLDTSLFIYKHNDNFLLLLVYVDDLLITGNNAPLIQTLIQDLHNRFALKDLGLVKDFLGFEALRITTGLHLTQSKYMIDLLTRTKMHSSKPVPTPMKCSPQTSCSLRVLRYLKGTVHHGLHFTPASSLHLQVYTEADWASSIDDRHFTTGYCVFLGANLLTWSSRKQSVVARSSTEAEYRALSHASTEVAWLCSLFSELGISLVNTLVIWCDNQGVGALAANPVFHSRTKHIEVDVHYVREQVLDQKLVVSYVPSVEQVVDLFTKPLSIPRFHYLLTKLNLAVSLGCA</sequence>